<organism evidence="4 5">
    <name type="scientific">Pontibacter silvestris</name>
    <dbReference type="NCBI Taxonomy" id="2305183"/>
    <lineage>
        <taxon>Bacteria</taxon>
        <taxon>Pseudomonadati</taxon>
        <taxon>Bacteroidota</taxon>
        <taxon>Cytophagia</taxon>
        <taxon>Cytophagales</taxon>
        <taxon>Hymenobacteraceae</taxon>
        <taxon>Pontibacter</taxon>
    </lineage>
</organism>
<accession>A0ABW4WTC0</accession>
<evidence type="ECO:0000313" key="5">
    <source>
        <dbReference type="Proteomes" id="UP001597369"/>
    </source>
</evidence>
<dbReference type="Pfam" id="PF00072">
    <property type="entry name" value="Response_reg"/>
    <property type="match status" value="1"/>
</dbReference>
<dbReference type="Gene3D" id="2.40.50.1020">
    <property type="entry name" value="LytTr DNA-binding domain"/>
    <property type="match status" value="1"/>
</dbReference>
<dbReference type="PANTHER" id="PTHR37299">
    <property type="entry name" value="TRANSCRIPTIONAL REGULATOR-RELATED"/>
    <property type="match status" value="1"/>
</dbReference>
<dbReference type="InterPro" id="IPR046947">
    <property type="entry name" value="LytR-like"/>
</dbReference>
<protein>
    <submittedName>
        <fullName evidence="4">LytR/AlgR family response regulator transcription factor</fullName>
    </submittedName>
</protein>
<evidence type="ECO:0000256" key="1">
    <source>
        <dbReference type="PROSITE-ProRule" id="PRU00169"/>
    </source>
</evidence>
<dbReference type="PROSITE" id="PS50930">
    <property type="entry name" value="HTH_LYTTR"/>
    <property type="match status" value="1"/>
</dbReference>
<dbReference type="InterPro" id="IPR001789">
    <property type="entry name" value="Sig_transdc_resp-reg_receiver"/>
</dbReference>
<dbReference type="PANTHER" id="PTHR37299:SF1">
    <property type="entry name" value="STAGE 0 SPORULATION PROTEIN A HOMOLOG"/>
    <property type="match status" value="1"/>
</dbReference>
<evidence type="ECO:0000313" key="4">
    <source>
        <dbReference type="EMBL" id="MFD2065988.1"/>
    </source>
</evidence>
<dbReference type="Gene3D" id="3.40.50.2300">
    <property type="match status" value="1"/>
</dbReference>
<reference evidence="5" key="1">
    <citation type="journal article" date="2019" name="Int. J. Syst. Evol. Microbiol.">
        <title>The Global Catalogue of Microorganisms (GCM) 10K type strain sequencing project: providing services to taxonomists for standard genome sequencing and annotation.</title>
        <authorList>
            <consortium name="The Broad Institute Genomics Platform"/>
            <consortium name="The Broad Institute Genome Sequencing Center for Infectious Disease"/>
            <person name="Wu L."/>
            <person name="Ma J."/>
        </authorList>
    </citation>
    <scope>NUCLEOTIDE SEQUENCE [LARGE SCALE GENOMIC DNA]</scope>
    <source>
        <strain evidence="5">JCM 16545</strain>
    </source>
</reference>
<evidence type="ECO:0000259" key="2">
    <source>
        <dbReference type="PROSITE" id="PS50110"/>
    </source>
</evidence>
<dbReference type="InterPro" id="IPR007492">
    <property type="entry name" value="LytTR_DNA-bd_dom"/>
</dbReference>
<dbReference type="SUPFAM" id="SSF52172">
    <property type="entry name" value="CheY-like"/>
    <property type="match status" value="1"/>
</dbReference>
<feature type="domain" description="HTH LytTR-type" evidence="3">
    <location>
        <begin position="132"/>
        <end position="230"/>
    </location>
</feature>
<comment type="caution">
    <text evidence="4">The sequence shown here is derived from an EMBL/GenBank/DDBJ whole genome shotgun (WGS) entry which is preliminary data.</text>
</comment>
<feature type="domain" description="Response regulatory" evidence="2">
    <location>
        <begin position="3"/>
        <end position="114"/>
    </location>
</feature>
<dbReference type="SMART" id="SM00448">
    <property type="entry name" value="REC"/>
    <property type="match status" value="1"/>
</dbReference>
<evidence type="ECO:0000259" key="3">
    <source>
        <dbReference type="PROSITE" id="PS50930"/>
    </source>
</evidence>
<proteinExistence type="predicted"/>
<dbReference type="PROSITE" id="PS50110">
    <property type="entry name" value="RESPONSE_REGULATORY"/>
    <property type="match status" value="1"/>
</dbReference>
<gene>
    <name evidence="4" type="ORF">ACFSKU_03775</name>
</gene>
<keyword evidence="1" id="KW-0597">Phosphoprotein</keyword>
<dbReference type="EMBL" id="JBHUHV010000014">
    <property type="protein sequence ID" value="MFD2065988.1"/>
    <property type="molecule type" value="Genomic_DNA"/>
</dbReference>
<name>A0ABW4WTC0_9BACT</name>
<feature type="modified residue" description="4-aspartylphosphate" evidence="1">
    <location>
        <position position="54"/>
    </location>
</feature>
<sequence>MLHCIAIDDEPIALNIIRAHAEKVTFLKLEAVFASATEALVYVQQQKVDLVFLDINMPDLSGIEFAKITGANSKIIFTTAYPEYAVQGFELAATDYLLKPISFARFLLASTRVQEQLNLTTAGSQPALDNFLYLKDGYNMVRINLDELLYIKADDNYLTFYEPQRRIVTRMRLSEAIKKLSRKPFLRVHKSYIVSLSKIEKIERHQLVIAAMPIPVSGNYRQELWQRLALS</sequence>
<dbReference type="Pfam" id="PF04397">
    <property type="entry name" value="LytTR"/>
    <property type="match status" value="1"/>
</dbReference>
<dbReference type="Proteomes" id="UP001597369">
    <property type="component" value="Unassembled WGS sequence"/>
</dbReference>
<dbReference type="RefSeq" id="WP_229962175.1">
    <property type="nucleotide sequence ID" value="NZ_JAJJWI010000019.1"/>
</dbReference>
<keyword evidence="5" id="KW-1185">Reference proteome</keyword>
<dbReference type="InterPro" id="IPR011006">
    <property type="entry name" value="CheY-like_superfamily"/>
</dbReference>
<dbReference type="SMART" id="SM00850">
    <property type="entry name" value="LytTR"/>
    <property type="match status" value="1"/>
</dbReference>